<reference evidence="2" key="1">
    <citation type="journal article" date="2019" name="Int. J. Syst. Evol. Microbiol.">
        <title>The Global Catalogue of Microorganisms (GCM) 10K type strain sequencing project: providing services to taxonomists for standard genome sequencing and annotation.</title>
        <authorList>
            <consortium name="The Broad Institute Genomics Platform"/>
            <consortium name="The Broad Institute Genome Sequencing Center for Infectious Disease"/>
            <person name="Wu L."/>
            <person name="Ma J."/>
        </authorList>
    </citation>
    <scope>NUCLEOTIDE SEQUENCE [LARGE SCALE GENOMIC DNA]</scope>
    <source>
        <strain evidence="2">JCM 31890</strain>
    </source>
</reference>
<comment type="caution">
    <text evidence="1">The sequence shown here is derived from an EMBL/GenBank/DDBJ whole genome shotgun (WGS) entry which is preliminary data.</text>
</comment>
<proteinExistence type="predicted"/>
<organism evidence="1 2">
    <name type="scientific">Acidovorax lacteus</name>
    <dbReference type="NCBI Taxonomy" id="1924988"/>
    <lineage>
        <taxon>Bacteria</taxon>
        <taxon>Pseudomonadati</taxon>
        <taxon>Pseudomonadota</taxon>
        <taxon>Betaproteobacteria</taxon>
        <taxon>Burkholderiales</taxon>
        <taxon>Comamonadaceae</taxon>
        <taxon>Acidovorax</taxon>
    </lineage>
</organism>
<dbReference type="EMBL" id="BAABEX010000031">
    <property type="protein sequence ID" value="GAA4430266.1"/>
    <property type="molecule type" value="Genomic_DNA"/>
</dbReference>
<protein>
    <submittedName>
        <fullName evidence="1">Uncharacterized protein</fullName>
    </submittedName>
</protein>
<sequence length="60" mass="6329">MPWRIASAISWAMRAQKLCPGSGKASAASSGAAVRIVVVVMKATQALPKLEAIRKVVYTT</sequence>
<keyword evidence="2" id="KW-1185">Reference proteome</keyword>
<dbReference type="Proteomes" id="UP001501788">
    <property type="component" value="Unassembled WGS sequence"/>
</dbReference>
<accession>A0ABP8LJL2</accession>
<name>A0ABP8LJL2_9BURK</name>
<evidence type="ECO:0000313" key="2">
    <source>
        <dbReference type="Proteomes" id="UP001501788"/>
    </source>
</evidence>
<gene>
    <name evidence="1" type="ORF">GCM10023090_31410</name>
</gene>
<evidence type="ECO:0000313" key="1">
    <source>
        <dbReference type="EMBL" id="GAA4430266.1"/>
    </source>
</evidence>